<protein>
    <submittedName>
        <fullName evidence="3">Uncharacterized protein</fullName>
    </submittedName>
</protein>
<reference evidence="2" key="2">
    <citation type="journal article" date="2014" name="Int. J. Syst. Evol. Microbiol.">
        <title>Complete genome of a new Firmicutes species belonging to the dominant human colonic microbiota ('Ruminococcus bicirculans') reveals two chromosomes and a selective capacity to utilize plant glucans.</title>
        <authorList>
            <consortium name="NISC Comparative Sequencing Program"/>
            <person name="Wegmann U."/>
            <person name="Louis P."/>
            <person name="Goesmann A."/>
            <person name="Henrissat B."/>
            <person name="Duncan S.H."/>
            <person name="Flint H.J."/>
        </authorList>
    </citation>
    <scope>NUCLEOTIDE SEQUENCE</scope>
    <source>
        <strain evidence="2">CCM 7403</strain>
    </source>
</reference>
<reference evidence="3" key="4">
    <citation type="submission" date="2019-03" db="EMBL/GenBank/DDBJ databases">
        <authorList>
            <person name="Huang Y."/>
        </authorList>
    </citation>
    <scope>NUCLEOTIDE SEQUENCE</scope>
    <source>
        <strain evidence="3">JCM 16608</strain>
    </source>
</reference>
<dbReference type="EMBL" id="BMCK01000004">
    <property type="protein sequence ID" value="GGD27237.1"/>
    <property type="molecule type" value="Genomic_DNA"/>
</dbReference>
<organism evidence="3 4">
    <name type="scientific">Nocardioides daphniae</name>
    <dbReference type="NCBI Taxonomy" id="402297"/>
    <lineage>
        <taxon>Bacteria</taxon>
        <taxon>Bacillati</taxon>
        <taxon>Actinomycetota</taxon>
        <taxon>Actinomycetes</taxon>
        <taxon>Propionibacteriales</taxon>
        <taxon>Nocardioidaceae</taxon>
        <taxon>Nocardioides</taxon>
    </lineage>
</organism>
<gene>
    <name evidence="3" type="ORF">E2C04_07995</name>
    <name evidence="2" type="ORF">GCM10007231_28350</name>
</gene>
<reference evidence="5" key="3">
    <citation type="journal article" date="2019" name="Int. J. Syst. Evol. Microbiol.">
        <title>The Global Catalogue of Microorganisms (GCM) 10K type strain sequencing project: providing services to taxonomists for standard genome sequencing and annotation.</title>
        <authorList>
            <consortium name="The Broad Institute Genomics Platform"/>
            <consortium name="The Broad Institute Genome Sequencing Center for Infectious Disease"/>
            <person name="Wu L."/>
            <person name="Ma J."/>
        </authorList>
    </citation>
    <scope>NUCLEOTIDE SEQUENCE [LARGE SCALE GENOMIC DNA]</scope>
    <source>
        <strain evidence="5">CCM 7403</strain>
    </source>
</reference>
<evidence type="ECO:0000313" key="5">
    <source>
        <dbReference type="Proteomes" id="UP000630594"/>
    </source>
</evidence>
<reference evidence="2" key="5">
    <citation type="submission" date="2024-05" db="EMBL/GenBank/DDBJ databases">
        <authorList>
            <person name="Sun Q."/>
            <person name="Sedlacek I."/>
        </authorList>
    </citation>
    <scope>NUCLEOTIDE SEQUENCE</scope>
    <source>
        <strain evidence="2">CCM 7403</strain>
    </source>
</reference>
<name>A0A4P7UB38_9ACTN</name>
<evidence type="ECO:0000313" key="4">
    <source>
        <dbReference type="Proteomes" id="UP000297025"/>
    </source>
</evidence>
<evidence type="ECO:0000313" key="3">
    <source>
        <dbReference type="EMBL" id="QCC77166.1"/>
    </source>
</evidence>
<feature type="region of interest" description="Disordered" evidence="1">
    <location>
        <begin position="1"/>
        <end position="34"/>
    </location>
</feature>
<evidence type="ECO:0000313" key="2">
    <source>
        <dbReference type="EMBL" id="GGD27237.1"/>
    </source>
</evidence>
<dbReference type="Proteomes" id="UP000630594">
    <property type="component" value="Unassembled WGS sequence"/>
</dbReference>
<accession>A0A4P7UB38</accession>
<dbReference type="OrthoDB" id="4883460at2"/>
<dbReference type="KEGG" id="ndp:E2C04_07995"/>
<dbReference type="RefSeq" id="WP_135832212.1">
    <property type="nucleotide sequence ID" value="NZ_BMCK01000004.1"/>
</dbReference>
<reference evidence="3 4" key="1">
    <citation type="journal article" date="2008" name="Int. J. Syst. Evol. Microbiol.">
        <title>Nocardioides daphniae sp. nov., isolated from Daphnia cucullata (Crustacea: Cladocera).</title>
        <authorList>
            <person name="Toth E.M."/>
            <person name="Keki Z."/>
            <person name="Homonnay Z.G."/>
            <person name="Borsodi A.K."/>
            <person name="Marialigeti K."/>
            <person name="Schumann P."/>
        </authorList>
    </citation>
    <scope>NUCLEOTIDE SEQUENCE [LARGE SCALE GENOMIC DNA]</scope>
    <source>
        <strain evidence="3 4">JCM 16608</strain>
    </source>
</reference>
<dbReference type="AlphaFoldDB" id="A0A4P7UB38"/>
<evidence type="ECO:0000256" key="1">
    <source>
        <dbReference type="SAM" id="MobiDB-lite"/>
    </source>
</evidence>
<feature type="compositionally biased region" description="Low complexity" evidence="1">
    <location>
        <begin position="1"/>
        <end position="14"/>
    </location>
</feature>
<sequence>MNEEWSSAESAEPAVDGGAVGESPAAASERTGVPAVDRVLAEVESVGTLPIAERVRVFERVHEELRRSLDANPTRDVAGR</sequence>
<dbReference type="EMBL" id="CP038462">
    <property type="protein sequence ID" value="QCC77166.1"/>
    <property type="molecule type" value="Genomic_DNA"/>
</dbReference>
<dbReference type="Proteomes" id="UP000297025">
    <property type="component" value="Chromosome"/>
</dbReference>
<proteinExistence type="predicted"/>
<keyword evidence="5" id="KW-1185">Reference proteome</keyword>